<dbReference type="Proteomes" id="UP000807342">
    <property type="component" value="Unassembled WGS sequence"/>
</dbReference>
<protein>
    <submittedName>
        <fullName evidence="1">Uncharacterized protein</fullName>
    </submittedName>
</protein>
<accession>A0A9P5X4R0</accession>
<organism evidence="1 2">
    <name type="scientific">Macrolepiota fuliginosa MF-IS2</name>
    <dbReference type="NCBI Taxonomy" id="1400762"/>
    <lineage>
        <taxon>Eukaryota</taxon>
        <taxon>Fungi</taxon>
        <taxon>Dikarya</taxon>
        <taxon>Basidiomycota</taxon>
        <taxon>Agaricomycotina</taxon>
        <taxon>Agaricomycetes</taxon>
        <taxon>Agaricomycetidae</taxon>
        <taxon>Agaricales</taxon>
        <taxon>Agaricineae</taxon>
        <taxon>Agaricaceae</taxon>
        <taxon>Macrolepiota</taxon>
    </lineage>
</organism>
<dbReference type="AlphaFoldDB" id="A0A9P5X4R0"/>
<name>A0A9P5X4R0_9AGAR</name>
<keyword evidence="2" id="KW-1185">Reference proteome</keyword>
<dbReference type="EMBL" id="MU151486">
    <property type="protein sequence ID" value="KAF9443352.1"/>
    <property type="molecule type" value="Genomic_DNA"/>
</dbReference>
<evidence type="ECO:0000313" key="1">
    <source>
        <dbReference type="EMBL" id="KAF9443352.1"/>
    </source>
</evidence>
<dbReference type="OrthoDB" id="2678913at2759"/>
<evidence type="ECO:0000313" key="2">
    <source>
        <dbReference type="Proteomes" id="UP000807342"/>
    </source>
</evidence>
<comment type="caution">
    <text evidence="1">The sequence shown here is derived from an EMBL/GenBank/DDBJ whole genome shotgun (WGS) entry which is preliminary data.</text>
</comment>
<sequence>MDQGIHSAVLALAKQPNLPTHFTQTSQALGFSQLFWGKPNVNQQPTVASSVEISQETIMGNPAQLQDSLMETHVLSHEMWKANGKTDTMPTTALASMVHMAAPLEEYVDMGDIVAPYVAASMEHNSVPWLPDFLPIVTPLIADAWEQELLCKGLYHIFSDVPSSI</sequence>
<gene>
    <name evidence="1" type="ORF">P691DRAFT_788162</name>
</gene>
<proteinExistence type="predicted"/>
<reference evidence="1" key="1">
    <citation type="submission" date="2020-11" db="EMBL/GenBank/DDBJ databases">
        <authorList>
            <consortium name="DOE Joint Genome Institute"/>
            <person name="Ahrendt S."/>
            <person name="Riley R."/>
            <person name="Andreopoulos W."/>
            <person name="Labutti K."/>
            <person name="Pangilinan J."/>
            <person name="Ruiz-Duenas F.J."/>
            <person name="Barrasa J.M."/>
            <person name="Sanchez-Garcia M."/>
            <person name="Camarero S."/>
            <person name="Miyauchi S."/>
            <person name="Serrano A."/>
            <person name="Linde D."/>
            <person name="Babiker R."/>
            <person name="Drula E."/>
            <person name="Ayuso-Fernandez I."/>
            <person name="Pacheco R."/>
            <person name="Padilla G."/>
            <person name="Ferreira P."/>
            <person name="Barriuso J."/>
            <person name="Kellner H."/>
            <person name="Castanera R."/>
            <person name="Alfaro M."/>
            <person name="Ramirez L."/>
            <person name="Pisabarro A.G."/>
            <person name="Kuo A."/>
            <person name="Tritt A."/>
            <person name="Lipzen A."/>
            <person name="He G."/>
            <person name="Yan M."/>
            <person name="Ng V."/>
            <person name="Cullen D."/>
            <person name="Martin F."/>
            <person name="Rosso M.-N."/>
            <person name="Henrissat B."/>
            <person name="Hibbett D."/>
            <person name="Martinez A.T."/>
            <person name="Grigoriev I.V."/>
        </authorList>
    </citation>
    <scope>NUCLEOTIDE SEQUENCE</scope>
    <source>
        <strain evidence="1">MF-IS2</strain>
    </source>
</reference>